<evidence type="ECO:0000313" key="17">
    <source>
        <dbReference type="Proteomes" id="UP000639643"/>
    </source>
</evidence>
<keyword evidence="7" id="KW-0808">Transferase</keyword>
<gene>
    <name evidence="16" type="ORF">CMUS01_15758</name>
</gene>
<evidence type="ECO:0000313" key="16">
    <source>
        <dbReference type="EMBL" id="KAF6798090.1"/>
    </source>
</evidence>
<dbReference type="Gene3D" id="3.40.50.150">
    <property type="entry name" value="Vaccinia Virus protein VP39"/>
    <property type="match status" value="1"/>
</dbReference>
<comment type="pathway">
    <text evidence="3">Sphingolipid metabolism.</text>
</comment>
<reference evidence="16" key="1">
    <citation type="journal article" date="2020" name="Phytopathology">
        <title>Genome Sequence Resources of Colletotrichum truncatum, C. plurivorum, C. musicola, and C. sojae: Four Species Pathogenic to Soybean (Glycine max).</title>
        <authorList>
            <person name="Rogerio F."/>
            <person name="Boufleur T.R."/>
            <person name="Ciampi-Guillardi M."/>
            <person name="Sukno S.A."/>
            <person name="Thon M.R."/>
            <person name="Massola Junior N.S."/>
            <person name="Baroncelli R."/>
        </authorList>
    </citation>
    <scope>NUCLEOTIDE SEQUENCE</scope>
    <source>
        <strain evidence="16">LFN0074</strain>
    </source>
</reference>
<protein>
    <recommendedName>
        <fullName evidence="14">sphingolipid C(9)-methyltransferase</fullName>
        <ecNumber evidence="14">2.1.1.317</ecNumber>
    </recommendedName>
</protein>
<dbReference type="CDD" id="cd02440">
    <property type="entry name" value="AdoMet_MTases"/>
    <property type="match status" value="1"/>
</dbReference>
<evidence type="ECO:0000256" key="12">
    <source>
        <dbReference type="ARBA" id="ARBA00023098"/>
    </source>
</evidence>
<evidence type="ECO:0000256" key="6">
    <source>
        <dbReference type="ARBA" id="ARBA00022603"/>
    </source>
</evidence>
<evidence type="ECO:0000256" key="5">
    <source>
        <dbReference type="ARBA" id="ARBA00022516"/>
    </source>
</evidence>
<keyword evidence="8" id="KW-0949">S-adenosyl-L-methionine</keyword>
<keyword evidence="10" id="KW-0746">Sphingolipid metabolism</keyword>
<dbReference type="EC" id="2.1.1.317" evidence="14"/>
<dbReference type="GO" id="GO:0032259">
    <property type="term" value="P:methylation"/>
    <property type="evidence" value="ECO:0007669"/>
    <property type="project" value="UniProtKB-KW"/>
</dbReference>
<evidence type="ECO:0000256" key="2">
    <source>
        <dbReference type="ARBA" id="ARBA00004760"/>
    </source>
</evidence>
<dbReference type="GO" id="GO:0008168">
    <property type="term" value="F:methyltransferase activity"/>
    <property type="evidence" value="ECO:0007669"/>
    <property type="project" value="UniProtKB-KW"/>
</dbReference>
<evidence type="ECO:0000256" key="8">
    <source>
        <dbReference type="ARBA" id="ARBA00022691"/>
    </source>
</evidence>
<keyword evidence="17" id="KW-1185">Reference proteome</keyword>
<comment type="caution">
    <text evidence="16">The sequence shown here is derived from an EMBL/GenBank/DDBJ whole genome shotgun (WGS) entry which is preliminary data.</text>
</comment>
<keyword evidence="9 15" id="KW-0812">Transmembrane</keyword>
<evidence type="ECO:0000256" key="7">
    <source>
        <dbReference type="ARBA" id="ARBA00022679"/>
    </source>
</evidence>
<dbReference type="PANTHER" id="PTHR45197">
    <property type="entry name" value="SYNTHASE, PUTATIVE (AFU_ORTHOLOGUE AFUA_7G04190)-RELATED"/>
    <property type="match status" value="1"/>
</dbReference>
<dbReference type="OrthoDB" id="412182at2759"/>
<evidence type="ECO:0000256" key="9">
    <source>
        <dbReference type="ARBA" id="ARBA00022692"/>
    </source>
</evidence>
<accession>A0A8H6IU80</accession>
<dbReference type="AlphaFoldDB" id="A0A8H6IU80"/>
<dbReference type="Pfam" id="PF02353">
    <property type="entry name" value="CMAS"/>
    <property type="match status" value="1"/>
</dbReference>
<evidence type="ECO:0000256" key="1">
    <source>
        <dbReference type="ARBA" id="ARBA00004141"/>
    </source>
</evidence>
<dbReference type="GO" id="GO:0016020">
    <property type="term" value="C:membrane"/>
    <property type="evidence" value="ECO:0007669"/>
    <property type="project" value="UniProtKB-SubCell"/>
</dbReference>
<keyword evidence="6" id="KW-0489">Methyltransferase</keyword>
<dbReference type="InterPro" id="IPR052290">
    <property type="entry name" value="Sphingo_C9-MT"/>
</dbReference>
<feature type="transmembrane region" description="Helical" evidence="15">
    <location>
        <begin position="20"/>
        <end position="36"/>
    </location>
</feature>
<dbReference type="GO" id="GO:0006665">
    <property type="term" value="P:sphingolipid metabolic process"/>
    <property type="evidence" value="ECO:0007669"/>
    <property type="project" value="UniProtKB-KW"/>
</dbReference>
<evidence type="ECO:0000256" key="3">
    <source>
        <dbReference type="ARBA" id="ARBA00004991"/>
    </source>
</evidence>
<evidence type="ECO:0000256" key="13">
    <source>
        <dbReference type="ARBA" id="ARBA00023136"/>
    </source>
</evidence>
<name>A0A8H6IU80_9PEZI</name>
<dbReference type="PANTHER" id="PTHR45197:SF1">
    <property type="entry name" value="SPHINGOLIPID C9-METHYLTRANSFERASE A-RELATED"/>
    <property type="match status" value="1"/>
</dbReference>
<comment type="similarity">
    <text evidence="4">Belongs to the CFA/CMAS family.</text>
</comment>
<sequence length="465" mass="52517">MKNSTLPADGPGHDTFSHKLLVSLLFLAPAVATWKIGGGYLTFVLFFVIMQIPIAVAFWFVASRISPLVCENVRTPGRPVEEYLEFENECDREKYWGRHKIPMERFAEMYLGGEVGVRGDLLEVLEVRHDWASWKFTWGVFRVVVGLVTRMIMRRVASSEGQAKKAEFGSDFYSWFLGPRLLYGSGVVSDLDVEEPLREFQDNKLAVVCEKIDLRPGDRMLDLGCGWGALATFASVNYGAEVTGTTDDQEQAVLGNWRLREAGVPENQSRIRVVGSEVTGERYDKITCLRTDEQLSGQRMGRFFERCYEMLEDEGVMYVEVSGLRMAWQYEDLVWGLFLAKYIPGVGDMSPLPVYVTALEAAGFEVQSIDNVGYHYSATVWRWYKNWVGNAGEVKAKYGERIYRIWEYFLATATIMARQGTMANYQITLVKNLNGVSRVGMQGTRLSVDEALGRSRAAGKAVFPV</sequence>
<proteinExistence type="inferred from homology"/>
<dbReference type="Proteomes" id="UP000639643">
    <property type="component" value="Unassembled WGS sequence"/>
</dbReference>
<evidence type="ECO:0000256" key="14">
    <source>
        <dbReference type="ARBA" id="ARBA00039020"/>
    </source>
</evidence>
<organism evidence="16 17">
    <name type="scientific">Colletotrichum musicola</name>
    <dbReference type="NCBI Taxonomy" id="2175873"/>
    <lineage>
        <taxon>Eukaryota</taxon>
        <taxon>Fungi</taxon>
        <taxon>Dikarya</taxon>
        <taxon>Ascomycota</taxon>
        <taxon>Pezizomycotina</taxon>
        <taxon>Sordariomycetes</taxon>
        <taxon>Hypocreomycetidae</taxon>
        <taxon>Glomerellales</taxon>
        <taxon>Glomerellaceae</taxon>
        <taxon>Colletotrichum</taxon>
        <taxon>Colletotrichum orchidearum species complex</taxon>
    </lineage>
</organism>
<keyword evidence="11 15" id="KW-1133">Transmembrane helix</keyword>
<comment type="pathway">
    <text evidence="2">Lipid metabolism; sphingolipid metabolism.</text>
</comment>
<dbReference type="SUPFAM" id="SSF53335">
    <property type="entry name" value="S-adenosyl-L-methionine-dependent methyltransferases"/>
    <property type="match status" value="1"/>
</dbReference>
<keyword evidence="5" id="KW-0444">Lipid biosynthesis</keyword>
<evidence type="ECO:0000256" key="11">
    <source>
        <dbReference type="ARBA" id="ARBA00022989"/>
    </source>
</evidence>
<keyword evidence="13 15" id="KW-0472">Membrane</keyword>
<dbReference type="InterPro" id="IPR029063">
    <property type="entry name" value="SAM-dependent_MTases_sf"/>
</dbReference>
<keyword evidence="12" id="KW-0443">Lipid metabolism</keyword>
<comment type="subcellular location">
    <subcellularLocation>
        <location evidence="1">Membrane</location>
        <topology evidence="1">Multi-pass membrane protein</topology>
    </subcellularLocation>
</comment>
<evidence type="ECO:0000256" key="15">
    <source>
        <dbReference type="SAM" id="Phobius"/>
    </source>
</evidence>
<evidence type="ECO:0000256" key="10">
    <source>
        <dbReference type="ARBA" id="ARBA00022919"/>
    </source>
</evidence>
<evidence type="ECO:0000256" key="4">
    <source>
        <dbReference type="ARBA" id="ARBA00010815"/>
    </source>
</evidence>
<dbReference type="EMBL" id="WIGM01001420">
    <property type="protein sequence ID" value="KAF6798090.1"/>
    <property type="molecule type" value="Genomic_DNA"/>
</dbReference>
<feature type="transmembrane region" description="Helical" evidence="15">
    <location>
        <begin position="43"/>
        <end position="62"/>
    </location>
</feature>